<keyword evidence="2 7" id="KW-0813">Transport</keyword>
<keyword evidence="6 7" id="KW-0472">Membrane</keyword>
<feature type="transmembrane region" description="Helical" evidence="7">
    <location>
        <begin position="106"/>
        <end position="128"/>
    </location>
</feature>
<evidence type="ECO:0000256" key="7">
    <source>
        <dbReference type="RuleBase" id="RU363032"/>
    </source>
</evidence>
<proteinExistence type="inferred from homology"/>
<keyword evidence="4 7" id="KW-0812">Transmembrane</keyword>
<dbReference type="GO" id="GO:0055085">
    <property type="term" value="P:transmembrane transport"/>
    <property type="evidence" value="ECO:0007669"/>
    <property type="project" value="InterPro"/>
</dbReference>
<evidence type="ECO:0000256" key="4">
    <source>
        <dbReference type="ARBA" id="ARBA00022692"/>
    </source>
</evidence>
<feature type="transmembrane region" description="Helical" evidence="7">
    <location>
        <begin position="12"/>
        <end position="32"/>
    </location>
</feature>
<organism evidence="9 10">
    <name type="scientific">Gracilibacillus boraciitolerans JCM 21714</name>
    <dbReference type="NCBI Taxonomy" id="1298598"/>
    <lineage>
        <taxon>Bacteria</taxon>
        <taxon>Bacillati</taxon>
        <taxon>Bacillota</taxon>
        <taxon>Bacilli</taxon>
        <taxon>Bacillales</taxon>
        <taxon>Bacillaceae</taxon>
        <taxon>Gracilibacillus</taxon>
    </lineage>
</organism>
<comment type="caution">
    <text evidence="9">The sequence shown here is derived from an EMBL/GenBank/DDBJ whole genome shotgun (WGS) entry which is preliminary data.</text>
</comment>
<evidence type="ECO:0000256" key="6">
    <source>
        <dbReference type="ARBA" id="ARBA00023136"/>
    </source>
</evidence>
<dbReference type="Proteomes" id="UP000019102">
    <property type="component" value="Unassembled WGS sequence"/>
</dbReference>
<dbReference type="Gene3D" id="1.10.3720.10">
    <property type="entry name" value="MetI-like"/>
    <property type="match status" value="1"/>
</dbReference>
<keyword evidence="3" id="KW-1003">Cell membrane</keyword>
<sequence length="278" mass="30959">MITGRYTKATLLLEVFAILLALFFLVPFYFVVVNSVKSFSEILVDAAALPTEILFSNYANVWDVLNFPVAFMNSFLITIFSIAGIVLISAMAAWKMVRTPGRLSKILFILFVSAMVIPFQTVMIPPLMKLGGMLGIMNSIPGIILMYFGFGVSLSLFLFHGFVKTIPKEIEESARIDGANDFSVFWRIVFPLLKPIAVTVVILNTLWIWNDYLLPLLVLQDPDLRTIPLATSSFFAQYTKQWDMGLAALVMGGIAPIVVFFLFLQKHIIKGIAAGSIK</sequence>
<dbReference type="SUPFAM" id="SSF161098">
    <property type="entry name" value="MetI-like"/>
    <property type="match status" value="1"/>
</dbReference>
<name>W4VMS6_9BACI</name>
<protein>
    <submittedName>
        <fullName evidence="9">Multiple sugar ABC transporter</fullName>
    </submittedName>
</protein>
<keyword evidence="10" id="KW-1185">Reference proteome</keyword>
<dbReference type="GO" id="GO:0005886">
    <property type="term" value="C:plasma membrane"/>
    <property type="evidence" value="ECO:0007669"/>
    <property type="project" value="UniProtKB-SubCell"/>
</dbReference>
<feature type="transmembrane region" description="Helical" evidence="7">
    <location>
        <begin position="184"/>
        <end position="209"/>
    </location>
</feature>
<dbReference type="EMBL" id="BAVS01000025">
    <property type="protein sequence ID" value="GAE94487.1"/>
    <property type="molecule type" value="Genomic_DNA"/>
</dbReference>
<evidence type="ECO:0000256" key="5">
    <source>
        <dbReference type="ARBA" id="ARBA00022989"/>
    </source>
</evidence>
<dbReference type="AlphaFoldDB" id="W4VMS6"/>
<evidence type="ECO:0000256" key="1">
    <source>
        <dbReference type="ARBA" id="ARBA00004651"/>
    </source>
</evidence>
<dbReference type="Pfam" id="PF00528">
    <property type="entry name" value="BPD_transp_1"/>
    <property type="match status" value="1"/>
</dbReference>
<gene>
    <name evidence="9" type="ORF">JCM21714_3648</name>
</gene>
<feature type="domain" description="ABC transmembrane type-1" evidence="8">
    <location>
        <begin position="71"/>
        <end position="263"/>
    </location>
</feature>
<dbReference type="InterPro" id="IPR000515">
    <property type="entry name" value="MetI-like"/>
</dbReference>
<accession>W4VMS6</accession>
<dbReference type="STRING" id="1298598.JCM21714_3648"/>
<evidence type="ECO:0000256" key="2">
    <source>
        <dbReference type="ARBA" id="ARBA00022448"/>
    </source>
</evidence>
<dbReference type="PROSITE" id="PS50928">
    <property type="entry name" value="ABC_TM1"/>
    <property type="match status" value="1"/>
</dbReference>
<comment type="similarity">
    <text evidence="7">Belongs to the binding-protein-dependent transport system permease family.</text>
</comment>
<keyword evidence="5 7" id="KW-1133">Transmembrane helix</keyword>
<feature type="transmembrane region" description="Helical" evidence="7">
    <location>
        <begin position="70"/>
        <end position="94"/>
    </location>
</feature>
<dbReference type="InterPro" id="IPR035906">
    <property type="entry name" value="MetI-like_sf"/>
</dbReference>
<reference evidence="9 10" key="1">
    <citation type="journal article" date="2014" name="Genome Announc.">
        <title>Draft Genome Sequence of the Boron-Tolerant and Moderately Halotolerant Bacterium Gracilibacillus boraciitolerans JCM 21714T.</title>
        <authorList>
            <person name="Ahmed I."/>
            <person name="Oshima K."/>
            <person name="Suda W."/>
            <person name="Kitamura K."/>
            <person name="Iida T."/>
            <person name="Ohmori Y."/>
            <person name="Fujiwara T."/>
            <person name="Hattori M."/>
            <person name="Ohkuma M."/>
        </authorList>
    </citation>
    <scope>NUCLEOTIDE SEQUENCE [LARGE SCALE GENOMIC DNA]</scope>
    <source>
        <strain evidence="9 10">JCM 21714</strain>
    </source>
</reference>
<dbReference type="eggNOG" id="COG0395">
    <property type="taxonomic scope" value="Bacteria"/>
</dbReference>
<evidence type="ECO:0000259" key="8">
    <source>
        <dbReference type="PROSITE" id="PS50928"/>
    </source>
</evidence>
<dbReference type="CDD" id="cd06261">
    <property type="entry name" value="TM_PBP2"/>
    <property type="match status" value="1"/>
</dbReference>
<evidence type="ECO:0000313" key="10">
    <source>
        <dbReference type="Proteomes" id="UP000019102"/>
    </source>
</evidence>
<feature type="transmembrane region" description="Helical" evidence="7">
    <location>
        <begin position="244"/>
        <end position="264"/>
    </location>
</feature>
<evidence type="ECO:0000313" key="9">
    <source>
        <dbReference type="EMBL" id="GAE94487.1"/>
    </source>
</evidence>
<evidence type="ECO:0000256" key="3">
    <source>
        <dbReference type="ARBA" id="ARBA00022475"/>
    </source>
</evidence>
<feature type="transmembrane region" description="Helical" evidence="7">
    <location>
        <begin position="140"/>
        <end position="163"/>
    </location>
</feature>
<comment type="subcellular location">
    <subcellularLocation>
        <location evidence="1 7">Cell membrane</location>
        <topology evidence="1 7">Multi-pass membrane protein</topology>
    </subcellularLocation>
</comment>
<dbReference type="PANTHER" id="PTHR43744:SF8">
    <property type="entry name" value="SN-GLYCEROL-3-PHOSPHATE TRANSPORT SYSTEM PERMEASE PROTEIN UGPE"/>
    <property type="match status" value="1"/>
</dbReference>
<dbReference type="PANTHER" id="PTHR43744">
    <property type="entry name" value="ABC TRANSPORTER PERMEASE PROTEIN MG189-RELATED-RELATED"/>
    <property type="match status" value="1"/>
</dbReference>